<dbReference type="InterPro" id="IPR022907">
    <property type="entry name" value="VapC_family"/>
</dbReference>
<dbReference type="GO" id="GO:0000287">
    <property type="term" value="F:magnesium ion binding"/>
    <property type="evidence" value="ECO:0007669"/>
    <property type="project" value="UniProtKB-UniRule"/>
</dbReference>
<evidence type="ECO:0000256" key="1">
    <source>
        <dbReference type="ARBA" id="ARBA00022649"/>
    </source>
</evidence>
<dbReference type="SUPFAM" id="SSF88723">
    <property type="entry name" value="PIN domain-like"/>
    <property type="match status" value="1"/>
</dbReference>
<dbReference type="AlphaFoldDB" id="A0A916ZCD5"/>
<dbReference type="InterPro" id="IPR029060">
    <property type="entry name" value="PIN-like_dom_sf"/>
</dbReference>
<comment type="similarity">
    <text evidence="6">Belongs to the PINc/VapC protein family.</text>
</comment>
<dbReference type="GO" id="GO:0090729">
    <property type="term" value="F:toxin activity"/>
    <property type="evidence" value="ECO:0007669"/>
    <property type="project" value="UniProtKB-KW"/>
</dbReference>
<dbReference type="GO" id="GO:0016787">
    <property type="term" value="F:hydrolase activity"/>
    <property type="evidence" value="ECO:0007669"/>
    <property type="project" value="UniProtKB-KW"/>
</dbReference>
<evidence type="ECO:0000259" key="7">
    <source>
        <dbReference type="Pfam" id="PF01850"/>
    </source>
</evidence>
<accession>A0A916ZCD5</accession>
<keyword evidence="5 6" id="KW-0460">Magnesium</keyword>
<evidence type="ECO:0000256" key="6">
    <source>
        <dbReference type="HAMAP-Rule" id="MF_00265"/>
    </source>
</evidence>
<dbReference type="Proteomes" id="UP000644699">
    <property type="component" value="Unassembled WGS sequence"/>
</dbReference>
<dbReference type="Gene3D" id="3.40.50.1010">
    <property type="entry name" value="5'-nuclease"/>
    <property type="match status" value="1"/>
</dbReference>
<comment type="function">
    <text evidence="6">Toxic component of a toxin-antitoxin (TA) system. An RNase.</text>
</comment>
<proteinExistence type="inferred from homology"/>
<dbReference type="InterPro" id="IPR051749">
    <property type="entry name" value="PINc/VapC_TA_RNase"/>
</dbReference>
<evidence type="ECO:0000256" key="3">
    <source>
        <dbReference type="ARBA" id="ARBA00022723"/>
    </source>
</evidence>
<keyword evidence="4 6" id="KW-0378">Hydrolase</keyword>
<dbReference type="GO" id="GO:0004540">
    <property type="term" value="F:RNA nuclease activity"/>
    <property type="evidence" value="ECO:0007669"/>
    <property type="project" value="InterPro"/>
</dbReference>
<dbReference type="InterPro" id="IPR002716">
    <property type="entry name" value="PIN_dom"/>
</dbReference>
<evidence type="ECO:0000256" key="4">
    <source>
        <dbReference type="ARBA" id="ARBA00022801"/>
    </source>
</evidence>
<keyword evidence="6" id="KW-0800">Toxin</keyword>
<comment type="cofactor">
    <cofactor evidence="6">
        <name>Mg(2+)</name>
        <dbReference type="ChEBI" id="CHEBI:18420"/>
    </cofactor>
</comment>
<evidence type="ECO:0000256" key="2">
    <source>
        <dbReference type="ARBA" id="ARBA00022722"/>
    </source>
</evidence>
<reference evidence="8" key="1">
    <citation type="journal article" date="2014" name="Int. J. Syst. Evol. Microbiol.">
        <title>Complete genome sequence of Corynebacterium casei LMG S-19264T (=DSM 44701T), isolated from a smear-ripened cheese.</title>
        <authorList>
            <consortium name="US DOE Joint Genome Institute (JGI-PGF)"/>
            <person name="Walter F."/>
            <person name="Albersmeier A."/>
            <person name="Kalinowski J."/>
            <person name="Ruckert C."/>
        </authorList>
    </citation>
    <scope>NUCLEOTIDE SEQUENCE</scope>
    <source>
        <strain evidence="8">CGMCC 1.15367</strain>
    </source>
</reference>
<evidence type="ECO:0000256" key="5">
    <source>
        <dbReference type="ARBA" id="ARBA00022842"/>
    </source>
</evidence>
<keyword evidence="9" id="KW-1185">Reference proteome</keyword>
<name>A0A916ZCD5_9HYPH</name>
<dbReference type="EMBL" id="BMIQ01000001">
    <property type="protein sequence ID" value="GGD85726.1"/>
    <property type="molecule type" value="Genomic_DNA"/>
</dbReference>
<evidence type="ECO:0000313" key="9">
    <source>
        <dbReference type="Proteomes" id="UP000644699"/>
    </source>
</evidence>
<protein>
    <recommendedName>
        <fullName evidence="6">Ribonuclease VapC</fullName>
        <shortName evidence="6">RNase VapC</shortName>
        <ecNumber evidence="6">3.1.-.-</ecNumber>
    </recommendedName>
    <alternativeName>
        <fullName evidence="6">Toxin VapC</fullName>
    </alternativeName>
</protein>
<feature type="binding site" evidence="6">
    <location>
        <position position="97"/>
    </location>
    <ligand>
        <name>Mg(2+)</name>
        <dbReference type="ChEBI" id="CHEBI:18420"/>
    </ligand>
</feature>
<dbReference type="PANTHER" id="PTHR42740">
    <property type="entry name" value="RIBONUCLEASE VAPC3"/>
    <property type="match status" value="1"/>
</dbReference>
<dbReference type="EC" id="3.1.-.-" evidence="6"/>
<keyword evidence="2 6" id="KW-0540">Nuclease</keyword>
<keyword evidence="1 6" id="KW-1277">Toxin-antitoxin system</keyword>
<feature type="binding site" evidence="6">
    <location>
        <position position="6"/>
    </location>
    <ligand>
        <name>Mg(2+)</name>
        <dbReference type="ChEBI" id="CHEBI:18420"/>
    </ligand>
</feature>
<feature type="domain" description="PIN" evidence="7">
    <location>
        <begin position="3"/>
        <end position="121"/>
    </location>
</feature>
<dbReference type="RefSeq" id="WP_188906226.1">
    <property type="nucleotide sequence ID" value="NZ_BMIQ01000001.1"/>
</dbReference>
<comment type="caution">
    <text evidence="8">The sequence shown here is derived from an EMBL/GenBank/DDBJ whole genome shotgun (WGS) entry which is preliminary data.</text>
</comment>
<keyword evidence="3 6" id="KW-0479">Metal-binding</keyword>
<reference evidence="8" key="2">
    <citation type="submission" date="2020-09" db="EMBL/GenBank/DDBJ databases">
        <authorList>
            <person name="Sun Q."/>
            <person name="Zhou Y."/>
        </authorList>
    </citation>
    <scope>NUCLEOTIDE SEQUENCE</scope>
    <source>
        <strain evidence="8">CGMCC 1.15367</strain>
    </source>
</reference>
<gene>
    <name evidence="6 8" type="primary">vapC</name>
    <name evidence="8" type="ORF">GCM10011390_00370</name>
</gene>
<sequence>MSVLIDTSAWIDYFNPRETAAAASVARALAEDDVVLGDLVLVELLQGIRQDRQVGRTLEELGRLERASLCGPVLAELAAANYRLLRRKGLTIRGTIDVIIATWCIANRVAIIHNDRDLAVMERELGLVAYSG</sequence>
<dbReference type="HAMAP" id="MF_00265">
    <property type="entry name" value="VapC_Nob1"/>
    <property type="match status" value="1"/>
</dbReference>
<dbReference type="Pfam" id="PF01850">
    <property type="entry name" value="PIN"/>
    <property type="match status" value="1"/>
</dbReference>
<dbReference type="PANTHER" id="PTHR42740:SF1">
    <property type="entry name" value="RIBONUCLEASE VAPC3"/>
    <property type="match status" value="1"/>
</dbReference>
<evidence type="ECO:0000313" key="8">
    <source>
        <dbReference type="EMBL" id="GGD85726.1"/>
    </source>
</evidence>
<organism evidence="8 9">
    <name type="scientific">Aureimonas endophytica</name>
    <dbReference type="NCBI Taxonomy" id="2027858"/>
    <lineage>
        <taxon>Bacteria</taxon>
        <taxon>Pseudomonadati</taxon>
        <taxon>Pseudomonadota</taxon>
        <taxon>Alphaproteobacteria</taxon>
        <taxon>Hyphomicrobiales</taxon>
        <taxon>Aurantimonadaceae</taxon>
        <taxon>Aureimonas</taxon>
    </lineage>
</organism>